<dbReference type="NCBIfam" id="TIGR03302">
    <property type="entry name" value="OM_YfiO"/>
    <property type="match status" value="1"/>
</dbReference>
<dbReference type="HAMAP" id="MF_00922">
    <property type="entry name" value="OM_assembly_BamD"/>
    <property type="match status" value="1"/>
</dbReference>
<feature type="domain" description="Outer membrane lipoprotein BamD-like" evidence="5">
    <location>
        <begin position="51"/>
        <end position="244"/>
    </location>
</feature>
<dbReference type="InterPro" id="IPR017689">
    <property type="entry name" value="BamD"/>
</dbReference>
<keyword evidence="4" id="KW-1133">Transmembrane helix</keyword>
<proteinExistence type="inferred from homology"/>
<keyword evidence="1" id="KW-0732">Signal</keyword>
<keyword evidence="3" id="KW-0998">Cell outer membrane</keyword>
<keyword evidence="2 4" id="KW-0472">Membrane</keyword>
<dbReference type="Gene3D" id="1.25.40.10">
    <property type="entry name" value="Tetratricopeptide repeat domain"/>
    <property type="match status" value="1"/>
</dbReference>
<dbReference type="Pfam" id="PF13525">
    <property type="entry name" value="YfiO"/>
    <property type="match status" value="1"/>
</dbReference>
<reference evidence="6" key="1">
    <citation type="submission" date="2018-06" db="EMBL/GenBank/DDBJ databases">
        <authorList>
            <person name="Zhirakovskaya E."/>
        </authorList>
    </citation>
    <scope>NUCLEOTIDE SEQUENCE</scope>
</reference>
<evidence type="ECO:0000256" key="4">
    <source>
        <dbReference type="SAM" id="Phobius"/>
    </source>
</evidence>
<dbReference type="EMBL" id="UOEQ01000495">
    <property type="protein sequence ID" value="VAW23948.1"/>
    <property type="molecule type" value="Genomic_DNA"/>
</dbReference>
<feature type="transmembrane region" description="Helical" evidence="4">
    <location>
        <begin position="17"/>
        <end position="39"/>
    </location>
</feature>
<name>A0A3B0U0Y1_9ZZZZ</name>
<evidence type="ECO:0000259" key="5">
    <source>
        <dbReference type="Pfam" id="PF13525"/>
    </source>
</evidence>
<sequence length="289" mass="32458">MIEQTSSNRQGTLVRSFVQFVLVGTIAMVLSACAGLNLFGSGKIEEEPIIPPQELYESALADIDRQYFATAVTTLEKLERQHPYSEYAERAKLMTVFAYFRTGKYDEAVLAADRYLAIYPSSPEVDYILFLKGSSLFSQIKDITRDQQLAQDSIETYTILTTNFPRSEYLQESQKNMRVAFDQLAGKEMSVGRYYLGNGQFTAAINRFRTVVEKYETSTHIEEALYRLTEGYLKIGLLAEAQSSAAVLGLNYPSSSWYDLSFALLQQQGLVPEAVAGTQIDGTLQLDRN</sequence>
<evidence type="ECO:0000256" key="1">
    <source>
        <dbReference type="ARBA" id="ARBA00022729"/>
    </source>
</evidence>
<dbReference type="SUPFAM" id="SSF48452">
    <property type="entry name" value="TPR-like"/>
    <property type="match status" value="1"/>
</dbReference>
<dbReference type="InterPro" id="IPR011990">
    <property type="entry name" value="TPR-like_helical_dom_sf"/>
</dbReference>
<dbReference type="InterPro" id="IPR039565">
    <property type="entry name" value="BamD-like"/>
</dbReference>
<evidence type="ECO:0000256" key="2">
    <source>
        <dbReference type="ARBA" id="ARBA00023136"/>
    </source>
</evidence>
<gene>
    <name evidence="6" type="ORF">MNBD_ALPHA11-2471</name>
</gene>
<dbReference type="CDD" id="cd15830">
    <property type="entry name" value="BamD"/>
    <property type="match status" value="1"/>
</dbReference>
<protein>
    <recommendedName>
        <fullName evidence="5">Outer membrane lipoprotein BamD-like domain-containing protein</fullName>
    </recommendedName>
</protein>
<dbReference type="AlphaFoldDB" id="A0A3B0U0Y1"/>
<evidence type="ECO:0000313" key="6">
    <source>
        <dbReference type="EMBL" id="VAW23948.1"/>
    </source>
</evidence>
<keyword evidence="4" id="KW-0812">Transmembrane</keyword>
<organism evidence="6">
    <name type="scientific">hydrothermal vent metagenome</name>
    <dbReference type="NCBI Taxonomy" id="652676"/>
    <lineage>
        <taxon>unclassified sequences</taxon>
        <taxon>metagenomes</taxon>
        <taxon>ecological metagenomes</taxon>
    </lineage>
</organism>
<accession>A0A3B0U0Y1</accession>
<evidence type="ECO:0000256" key="3">
    <source>
        <dbReference type="ARBA" id="ARBA00023237"/>
    </source>
</evidence>